<name>A0ABR2YTG7_9CHLO</name>
<evidence type="ECO:0000313" key="2">
    <source>
        <dbReference type="EMBL" id="KAK9915157.1"/>
    </source>
</evidence>
<accession>A0ABR2YTG7</accession>
<feature type="region of interest" description="Disordered" evidence="1">
    <location>
        <begin position="1"/>
        <end position="92"/>
    </location>
</feature>
<feature type="region of interest" description="Disordered" evidence="1">
    <location>
        <begin position="192"/>
        <end position="230"/>
    </location>
</feature>
<dbReference type="Proteomes" id="UP001491310">
    <property type="component" value="Unassembled WGS sequence"/>
</dbReference>
<dbReference type="Gene3D" id="3.10.450.40">
    <property type="match status" value="1"/>
</dbReference>
<keyword evidence="3" id="KW-1185">Reference proteome</keyword>
<feature type="compositionally biased region" description="Basic and acidic residues" evidence="1">
    <location>
        <begin position="78"/>
        <end position="92"/>
    </location>
</feature>
<dbReference type="PANTHER" id="PTHR33415">
    <property type="entry name" value="PROTEIN EMBRYO DEFECTIVE 514"/>
    <property type="match status" value="1"/>
</dbReference>
<organism evidence="2 3">
    <name type="scientific">Coccomyxa subellipsoidea</name>
    <dbReference type="NCBI Taxonomy" id="248742"/>
    <lineage>
        <taxon>Eukaryota</taxon>
        <taxon>Viridiplantae</taxon>
        <taxon>Chlorophyta</taxon>
        <taxon>core chlorophytes</taxon>
        <taxon>Trebouxiophyceae</taxon>
        <taxon>Trebouxiophyceae incertae sedis</taxon>
        <taxon>Coccomyxaceae</taxon>
        <taxon>Coccomyxa</taxon>
    </lineage>
</organism>
<evidence type="ECO:0000256" key="1">
    <source>
        <dbReference type="SAM" id="MobiDB-lite"/>
    </source>
</evidence>
<reference evidence="2 3" key="1">
    <citation type="journal article" date="2024" name="Nat. Commun.">
        <title>Phylogenomics reveals the evolutionary origins of lichenization in chlorophyte algae.</title>
        <authorList>
            <person name="Puginier C."/>
            <person name="Libourel C."/>
            <person name="Otte J."/>
            <person name="Skaloud P."/>
            <person name="Haon M."/>
            <person name="Grisel S."/>
            <person name="Petersen M."/>
            <person name="Berrin J.G."/>
            <person name="Delaux P.M."/>
            <person name="Dal Grande F."/>
            <person name="Keller J."/>
        </authorList>
    </citation>
    <scope>NUCLEOTIDE SEQUENCE [LARGE SCALE GENOMIC DNA]</scope>
    <source>
        <strain evidence="2 3">SAG 216-7</strain>
    </source>
</reference>
<feature type="compositionally biased region" description="Basic residues" evidence="1">
    <location>
        <begin position="203"/>
        <end position="230"/>
    </location>
</feature>
<proteinExistence type="predicted"/>
<feature type="compositionally biased region" description="Low complexity" evidence="1">
    <location>
        <begin position="56"/>
        <end position="69"/>
    </location>
</feature>
<gene>
    <name evidence="2" type="ORF">WJX75_005388</name>
</gene>
<comment type="caution">
    <text evidence="2">The sequence shown here is derived from an EMBL/GenBank/DDBJ whole genome shotgun (WGS) entry which is preliminary data.</text>
</comment>
<protein>
    <submittedName>
        <fullName evidence="2">Uncharacterized protein</fullName>
    </submittedName>
</protein>
<sequence length="230" mass="24832">MSNVEEDQKGAAQKRAREEEEHTDGGAGDAGPAKKAKTDEAAGAEVVDGATNGDTAAPESAADAPESAPMETAGPDGEIAKEASKPDDEPKKIGYKLFKDGKEAANYYRTLLNALTQRQNLNEYEFHMVLELLKTGHPEPEKKMGSGVMRIQVRNHETEESNCFYLIRTDGSVDDFSVFKCINRLFPAYGESRNFPDSGGPRGRGRGRGRGGRSSGRGRGRGGRRGGRRG</sequence>
<dbReference type="Pfam" id="PF11523">
    <property type="entry name" value="DUF3223"/>
    <property type="match status" value="1"/>
</dbReference>
<evidence type="ECO:0000313" key="3">
    <source>
        <dbReference type="Proteomes" id="UP001491310"/>
    </source>
</evidence>
<dbReference type="PANTHER" id="PTHR33415:SF12">
    <property type="entry name" value="PROTEIN EMBRYO DEFECTIVE 514"/>
    <property type="match status" value="1"/>
</dbReference>
<feature type="compositionally biased region" description="Basic and acidic residues" evidence="1">
    <location>
        <begin position="15"/>
        <end position="24"/>
    </location>
</feature>
<dbReference type="EMBL" id="JALJOT010000005">
    <property type="protein sequence ID" value="KAK9915157.1"/>
    <property type="molecule type" value="Genomic_DNA"/>
</dbReference>
<dbReference type="InterPro" id="IPR044673">
    <property type="entry name" value="DCL-like"/>
</dbReference>